<dbReference type="EC" id="2.4.2.10" evidence="4"/>
<evidence type="ECO:0000259" key="2">
    <source>
        <dbReference type="Pfam" id="PF00156"/>
    </source>
</evidence>
<feature type="domain" description="Double zinc ribbon" evidence="3">
    <location>
        <begin position="13"/>
        <end position="73"/>
    </location>
</feature>
<dbReference type="AlphaFoldDB" id="A0A1J5R8H8"/>
<dbReference type="InterPro" id="IPR029057">
    <property type="entry name" value="PRTase-like"/>
</dbReference>
<organism evidence="4">
    <name type="scientific">mine drainage metagenome</name>
    <dbReference type="NCBI Taxonomy" id="410659"/>
    <lineage>
        <taxon>unclassified sequences</taxon>
        <taxon>metagenomes</taxon>
        <taxon>ecological metagenomes</taxon>
    </lineage>
</organism>
<reference evidence="4" key="1">
    <citation type="submission" date="2016-10" db="EMBL/GenBank/DDBJ databases">
        <title>Sequence of Gallionella enrichment culture.</title>
        <authorList>
            <person name="Poehlein A."/>
            <person name="Muehling M."/>
            <person name="Daniel R."/>
        </authorList>
    </citation>
    <scope>NUCLEOTIDE SEQUENCE</scope>
</reference>
<dbReference type="InterPro" id="IPR000836">
    <property type="entry name" value="PRTase_dom"/>
</dbReference>
<feature type="domain" description="Phosphoribosyltransferase" evidence="2">
    <location>
        <begin position="199"/>
        <end position="243"/>
    </location>
</feature>
<dbReference type="SUPFAM" id="SSF53271">
    <property type="entry name" value="PRTase-like"/>
    <property type="match status" value="1"/>
</dbReference>
<dbReference type="Pfam" id="PF18912">
    <property type="entry name" value="DZR_2"/>
    <property type="match status" value="1"/>
</dbReference>
<evidence type="ECO:0000313" key="4">
    <source>
        <dbReference type="EMBL" id="OIQ92328.1"/>
    </source>
</evidence>
<dbReference type="CDD" id="cd06223">
    <property type="entry name" value="PRTases_typeI"/>
    <property type="match status" value="1"/>
</dbReference>
<evidence type="ECO:0000259" key="3">
    <source>
        <dbReference type="Pfam" id="PF18912"/>
    </source>
</evidence>
<proteinExistence type="inferred from homology"/>
<dbReference type="PANTHER" id="PTHR47505">
    <property type="entry name" value="DNA UTILIZATION PROTEIN YHGH"/>
    <property type="match status" value="1"/>
</dbReference>
<dbReference type="PANTHER" id="PTHR47505:SF1">
    <property type="entry name" value="DNA UTILIZATION PROTEIN YHGH"/>
    <property type="match status" value="1"/>
</dbReference>
<dbReference type="Pfam" id="PF00156">
    <property type="entry name" value="Pribosyltran"/>
    <property type="match status" value="1"/>
</dbReference>
<sequence length="245" mass="26950">MRAQLLDIAKGVADVFFPPTCLHCGEIVEEESPLRNVCLRCGREIRRVEAPFCSCCGHPFYGDVDGERICPHCEGLHPVFGGGRTAVLFKGPARALILELKYRRGLRVLGDIRSIFSTSDPVLTWVRGATLVPVPLHPRKLRERGYNQTQLIAEALARAAGCDTRVKPLLRRVIDTPSQTAFDRRARLSNLRGAFAVARGVAVERGQRYVLVDDVFTTGSTLNRCAQALRDAGADTIDVVTFAHG</sequence>
<evidence type="ECO:0000256" key="1">
    <source>
        <dbReference type="ARBA" id="ARBA00008007"/>
    </source>
</evidence>
<dbReference type="GO" id="GO:0004588">
    <property type="term" value="F:orotate phosphoribosyltransferase activity"/>
    <property type="evidence" value="ECO:0007669"/>
    <property type="project" value="UniProtKB-EC"/>
</dbReference>
<comment type="caution">
    <text evidence="4">The sequence shown here is derived from an EMBL/GenBank/DDBJ whole genome shotgun (WGS) entry which is preliminary data.</text>
</comment>
<dbReference type="Gene3D" id="3.40.50.2020">
    <property type="match status" value="1"/>
</dbReference>
<keyword evidence="4" id="KW-0328">Glycosyltransferase</keyword>
<gene>
    <name evidence="4" type="primary">pyrE_12</name>
    <name evidence="4" type="ORF">GALL_257620</name>
</gene>
<dbReference type="InterPro" id="IPR044005">
    <property type="entry name" value="DZR_2"/>
</dbReference>
<comment type="similarity">
    <text evidence="1">Belongs to the ComF/GntX family.</text>
</comment>
<accession>A0A1J5R8H8</accession>
<dbReference type="InterPro" id="IPR051910">
    <property type="entry name" value="ComF/GntX_DNA_util-trans"/>
</dbReference>
<dbReference type="EMBL" id="MLJW01000235">
    <property type="protein sequence ID" value="OIQ92328.1"/>
    <property type="molecule type" value="Genomic_DNA"/>
</dbReference>
<protein>
    <submittedName>
        <fullName evidence="4">Orotate phosphoribosyltransferase</fullName>
        <ecNumber evidence="4">2.4.2.10</ecNumber>
    </submittedName>
</protein>
<name>A0A1J5R8H8_9ZZZZ</name>
<keyword evidence="4" id="KW-0808">Transferase</keyword>